<evidence type="ECO:0000256" key="1">
    <source>
        <dbReference type="ARBA" id="ARBA00001974"/>
    </source>
</evidence>
<dbReference type="PANTHER" id="PTHR43884">
    <property type="entry name" value="ACYL-COA DEHYDROGENASE"/>
    <property type="match status" value="1"/>
</dbReference>
<evidence type="ECO:0000259" key="5">
    <source>
        <dbReference type="Pfam" id="PF00441"/>
    </source>
</evidence>
<dbReference type="Gene3D" id="1.10.540.10">
    <property type="entry name" value="Acyl-CoA dehydrogenase/oxidase, N-terminal domain"/>
    <property type="match status" value="1"/>
</dbReference>
<organism evidence="7 8">
    <name type="scientific">Paractinoplanes deccanensis</name>
    <dbReference type="NCBI Taxonomy" id="113561"/>
    <lineage>
        <taxon>Bacteria</taxon>
        <taxon>Bacillati</taxon>
        <taxon>Actinomycetota</taxon>
        <taxon>Actinomycetes</taxon>
        <taxon>Micromonosporales</taxon>
        <taxon>Micromonosporaceae</taxon>
        <taxon>Paractinoplanes</taxon>
    </lineage>
</organism>
<dbReference type="Gene3D" id="1.20.140.10">
    <property type="entry name" value="Butyryl-CoA Dehydrogenase, subunit A, domain 3"/>
    <property type="match status" value="1"/>
</dbReference>
<dbReference type="InterPro" id="IPR013786">
    <property type="entry name" value="AcylCoA_DH/ox_N"/>
</dbReference>
<keyword evidence="4" id="KW-0274">FAD</keyword>
<protein>
    <submittedName>
        <fullName evidence="7">Butyryl-CoA dehydrogenase</fullName>
    </submittedName>
</protein>
<feature type="domain" description="Acyl-CoA dehydrogenase/oxidase N-terminal" evidence="6">
    <location>
        <begin position="21"/>
        <end position="114"/>
    </location>
</feature>
<evidence type="ECO:0000313" key="8">
    <source>
        <dbReference type="Proteomes" id="UP000609879"/>
    </source>
</evidence>
<comment type="similarity">
    <text evidence="2">Belongs to the acyl-CoA dehydrogenase family.</text>
</comment>
<dbReference type="Pfam" id="PF02771">
    <property type="entry name" value="Acyl-CoA_dh_N"/>
    <property type="match status" value="1"/>
</dbReference>
<dbReference type="Proteomes" id="UP000609879">
    <property type="component" value="Unassembled WGS sequence"/>
</dbReference>
<proteinExistence type="inferred from homology"/>
<dbReference type="RefSeq" id="WP_203777292.1">
    <property type="nucleotide sequence ID" value="NZ_BAAABO010000010.1"/>
</dbReference>
<sequence length="394" mass="41941">MTAVAPPITPVDVVRDVIPIVAERAGTVDRDAEFPVASLAALRATPLMGLLVPREHGGMGGSLADMSEVARELAGACTATAVVWAMHCQQVAAVVRHAGPALRERVLPAIARGEVYVGSVTTERGKGGHLLTAQAPLEPAPGGRLRVHRDAPISTGALHADAYLITMRAGPDAADTDVRLVWADRSAVELQTHSGWDPMGMRGTQSVAVTIDAEVAAGDVVGPDFRDVALRTFVPAGHIAWASSWLGAAQGAFRRVVAMLRDPRGRRGYDLDSELLVTRLARCRAGLDCVEALLERTIATVERIGRDGTAAEVESPAYQILVNELKVVASEQTFAAVDRLVDVVGLRHGYIKTSATGIERVLRDLRSASLMYANDRLDLADGRLALFDRAARLP</sequence>
<evidence type="ECO:0000256" key="4">
    <source>
        <dbReference type="ARBA" id="ARBA00022827"/>
    </source>
</evidence>
<comment type="cofactor">
    <cofactor evidence="1">
        <name>FAD</name>
        <dbReference type="ChEBI" id="CHEBI:57692"/>
    </cofactor>
</comment>
<dbReference type="Gene3D" id="2.40.110.10">
    <property type="entry name" value="Butyryl-CoA Dehydrogenase, subunit A, domain 2"/>
    <property type="match status" value="1"/>
</dbReference>
<feature type="domain" description="Acyl-CoA dehydrogenase/oxidase C-terminal" evidence="5">
    <location>
        <begin position="238"/>
        <end position="369"/>
    </location>
</feature>
<dbReference type="EMBL" id="BOMI01000188">
    <property type="protein sequence ID" value="GID80205.1"/>
    <property type="molecule type" value="Genomic_DNA"/>
</dbReference>
<accession>A0ABQ3YK88</accession>
<dbReference type="SUPFAM" id="SSF56645">
    <property type="entry name" value="Acyl-CoA dehydrogenase NM domain-like"/>
    <property type="match status" value="1"/>
</dbReference>
<evidence type="ECO:0000256" key="2">
    <source>
        <dbReference type="ARBA" id="ARBA00009347"/>
    </source>
</evidence>
<evidence type="ECO:0000313" key="7">
    <source>
        <dbReference type="EMBL" id="GID80205.1"/>
    </source>
</evidence>
<name>A0ABQ3YK88_9ACTN</name>
<dbReference type="InterPro" id="IPR046373">
    <property type="entry name" value="Acyl-CoA_Oxase/DH_mid-dom_sf"/>
</dbReference>
<dbReference type="Pfam" id="PF00441">
    <property type="entry name" value="Acyl-CoA_dh_1"/>
    <property type="match status" value="1"/>
</dbReference>
<dbReference type="InterPro" id="IPR037069">
    <property type="entry name" value="AcylCoA_DH/ox_N_sf"/>
</dbReference>
<comment type="caution">
    <text evidence="7">The sequence shown here is derived from an EMBL/GenBank/DDBJ whole genome shotgun (WGS) entry which is preliminary data.</text>
</comment>
<dbReference type="InterPro" id="IPR009075">
    <property type="entry name" value="AcylCo_DH/oxidase_C"/>
</dbReference>
<keyword evidence="3" id="KW-0285">Flavoprotein</keyword>
<dbReference type="SUPFAM" id="SSF47203">
    <property type="entry name" value="Acyl-CoA dehydrogenase C-terminal domain-like"/>
    <property type="match status" value="1"/>
</dbReference>
<dbReference type="InterPro" id="IPR036250">
    <property type="entry name" value="AcylCo_DH-like_C"/>
</dbReference>
<reference evidence="7 8" key="1">
    <citation type="submission" date="2021-01" db="EMBL/GenBank/DDBJ databases">
        <title>Whole genome shotgun sequence of Actinoplanes deccanensis NBRC 13994.</title>
        <authorList>
            <person name="Komaki H."/>
            <person name="Tamura T."/>
        </authorList>
    </citation>
    <scope>NUCLEOTIDE SEQUENCE [LARGE SCALE GENOMIC DNA]</scope>
    <source>
        <strain evidence="7 8">NBRC 13994</strain>
    </source>
</reference>
<gene>
    <name evidence="7" type="ORF">Ade02nite_88460</name>
</gene>
<dbReference type="PIRSF" id="PIRSF016578">
    <property type="entry name" value="HsaA"/>
    <property type="match status" value="1"/>
</dbReference>
<dbReference type="PANTHER" id="PTHR43884:SF12">
    <property type="entry name" value="ISOVALERYL-COA DEHYDROGENASE, MITOCHONDRIAL-RELATED"/>
    <property type="match status" value="1"/>
</dbReference>
<dbReference type="InterPro" id="IPR009100">
    <property type="entry name" value="AcylCoA_DH/oxidase_NM_dom_sf"/>
</dbReference>
<evidence type="ECO:0000259" key="6">
    <source>
        <dbReference type="Pfam" id="PF02771"/>
    </source>
</evidence>
<keyword evidence="8" id="KW-1185">Reference proteome</keyword>
<evidence type="ECO:0000256" key="3">
    <source>
        <dbReference type="ARBA" id="ARBA00022630"/>
    </source>
</evidence>